<evidence type="ECO:0000259" key="1">
    <source>
        <dbReference type="Pfam" id="PF15542"/>
    </source>
</evidence>
<evidence type="ECO:0000313" key="2">
    <source>
        <dbReference type="EMBL" id="ASO18333.1"/>
    </source>
</evidence>
<dbReference type="InterPro" id="IPR029100">
    <property type="entry name" value="Ntox50"/>
</dbReference>
<dbReference type="EMBL" id="CP022521">
    <property type="protein sequence ID" value="ASO18333.1"/>
    <property type="molecule type" value="Genomic_DNA"/>
</dbReference>
<feature type="domain" description="Bacterial toxin 50" evidence="1">
    <location>
        <begin position="124"/>
        <end position="192"/>
    </location>
</feature>
<dbReference type="AlphaFoldDB" id="A0A221VXW2"/>
<name>A0A221VXW2_9PSEU</name>
<protein>
    <recommendedName>
        <fullName evidence="1">Bacterial toxin 50 domain-containing protein</fullName>
    </recommendedName>
</protein>
<sequence length="227" mass="24724">MSEIEDVAAALAAVQADLPVAEALAEADRIDEILQQVAALARESRNPLLREARDELTHARDILRRTAGHWGAAGSHLDEYAADVLGIAPVLTPPTFAASAADVVPVAPVDRSTPPGWPDEPRGISTQKQARHVLGTREYAQRKDEKTGGASAFFDEEAARVLVRRTWQEGFPVAGKNHVREYDFGYPIGVSSRGSLQTRVRVHLDNKGRLHGHPCGPGRVRTCREFS</sequence>
<gene>
    <name evidence="2" type="ORF">AHOG_03375</name>
</gene>
<dbReference type="Proteomes" id="UP000204221">
    <property type="component" value="Chromosome"/>
</dbReference>
<dbReference type="Pfam" id="PF15542">
    <property type="entry name" value="Ntox50"/>
    <property type="match status" value="1"/>
</dbReference>
<reference evidence="2 3" key="1">
    <citation type="submission" date="2017-07" db="EMBL/GenBank/DDBJ databases">
        <title>Complete genome sequence of Actinoalloteichus hoggarensis DSM 45943, type strain of Actinoalloteichus hoggarensis.</title>
        <authorList>
            <person name="Ruckert C."/>
            <person name="Nouioui I."/>
            <person name="Willmese J."/>
            <person name="van Wezel G."/>
            <person name="Klenk H.-P."/>
            <person name="Kalinowski J."/>
            <person name="Zotchev S.B."/>
        </authorList>
    </citation>
    <scope>NUCLEOTIDE SEQUENCE [LARGE SCALE GENOMIC DNA]</scope>
    <source>
        <strain evidence="2 3">DSM 45943</strain>
    </source>
</reference>
<dbReference type="RefSeq" id="WP_211290519.1">
    <property type="nucleotide sequence ID" value="NZ_CP022521.1"/>
</dbReference>
<proteinExistence type="predicted"/>
<keyword evidence="3" id="KW-1185">Reference proteome</keyword>
<evidence type="ECO:0000313" key="3">
    <source>
        <dbReference type="Proteomes" id="UP000204221"/>
    </source>
</evidence>
<organism evidence="2 3">
    <name type="scientific">Actinoalloteichus hoggarensis</name>
    <dbReference type="NCBI Taxonomy" id="1470176"/>
    <lineage>
        <taxon>Bacteria</taxon>
        <taxon>Bacillati</taxon>
        <taxon>Actinomycetota</taxon>
        <taxon>Actinomycetes</taxon>
        <taxon>Pseudonocardiales</taxon>
        <taxon>Pseudonocardiaceae</taxon>
        <taxon>Actinoalloteichus</taxon>
    </lineage>
</organism>
<accession>A0A221VXW2</accession>
<dbReference type="KEGG" id="ahg:AHOG_03375"/>